<protein>
    <submittedName>
        <fullName evidence="5">Aconitase family protein</fullName>
    </submittedName>
</protein>
<dbReference type="RefSeq" id="WP_258730992.1">
    <property type="nucleotide sequence ID" value="NZ_JANTHZ010000001.1"/>
</dbReference>
<keyword evidence="2" id="KW-0456">Lyase</keyword>
<feature type="domain" description="Phosphomevalonate dehydratase large subunit-like" evidence="4">
    <location>
        <begin position="154"/>
        <end position="555"/>
    </location>
</feature>
<name>A0A9X2PDD6_9HYPH</name>
<dbReference type="PANTHER" id="PTHR36577:SF3">
    <property type="entry name" value="DUF521 DOMAIN PROTEIN (AFU_ORTHOLOGUE AFUA_6G00490)"/>
    <property type="match status" value="1"/>
</dbReference>
<dbReference type="PANTHER" id="PTHR36577">
    <property type="entry name" value="DUF521 DOMAIN PROTEIN (AFU_ORTHOLOGUE AFUA_6G00490)"/>
    <property type="match status" value="1"/>
</dbReference>
<dbReference type="InterPro" id="IPR012047">
    <property type="entry name" value="AcnX"/>
</dbReference>
<keyword evidence="1" id="KW-0408">Iron</keyword>
<dbReference type="Pfam" id="PF01989">
    <property type="entry name" value="AcnX_swivel_put"/>
    <property type="match status" value="1"/>
</dbReference>
<accession>A0A9X2PDD6</accession>
<comment type="caution">
    <text evidence="5">The sequence shown here is derived from an EMBL/GenBank/DDBJ whole genome shotgun (WGS) entry which is preliminary data.</text>
</comment>
<keyword evidence="6" id="KW-1185">Reference proteome</keyword>
<sequence length="572" mass="60080">MRLTGRSIVEGHAGGPVVVAPVPLSFWGGVDPQTGIVVDRYHPLHGRSLAEAILVMPGSRGSCTGSSVALQLLMNGRAPAAFVFTEEEEIVTLGVIIARRMFGVSVPVLRLAGGDMARLVDVGQAEISGDTLVTDGASAAAHHEAPARRAATALSPADRAMLRGEHGEAARFAMEVVLEMAGLYGARELIDVTRAHIDGCIYTGEASLRFAERLRDLCARVRVPTTLNAVSVDGRRWRAQGVDASLGEPAWRLAEAYLAMGARPSFTCAPYLLDAPPALGEQIVWAESNAVAYANSVLGARTMKYPDYLDICVAITGRAPLAGCHLDAGRRPAVAIEVAPISAPDDAFFALLGHHLGEMSPEAIPLVLGLEDAAMTDDDLKAFAAAFATTSGAPMFHIAGITPEARDVAAAHALAEALPKLKVSRADLAESWRRINGEEGAARIDLVALGNPHFSFTEIERLAALCAGQQKAADVALVVTCGRDVYARAQAAGLTAALERFGVSFVNDTCWCMIGEPVIPPAARTILTSSGKYAHYGPGLSGRRVVLGSLAQCVEAACTGVFDTALPGWLRA</sequence>
<dbReference type="Pfam" id="PF04412">
    <property type="entry name" value="AcnX"/>
    <property type="match status" value="1"/>
</dbReference>
<dbReference type="GO" id="GO:0016829">
    <property type="term" value="F:lyase activity"/>
    <property type="evidence" value="ECO:0007669"/>
    <property type="project" value="UniProtKB-KW"/>
</dbReference>
<organism evidence="5 6">
    <name type="scientific">Ancylobacter mangrovi</name>
    <dbReference type="NCBI Taxonomy" id="2972472"/>
    <lineage>
        <taxon>Bacteria</taxon>
        <taxon>Pseudomonadati</taxon>
        <taxon>Pseudomonadota</taxon>
        <taxon>Alphaproteobacteria</taxon>
        <taxon>Hyphomicrobiales</taxon>
        <taxon>Xanthobacteraceae</taxon>
        <taxon>Ancylobacter</taxon>
    </lineage>
</organism>
<evidence type="ECO:0000313" key="5">
    <source>
        <dbReference type="EMBL" id="MCS0494043.1"/>
    </source>
</evidence>
<proteinExistence type="predicted"/>
<dbReference type="SUPFAM" id="SSF52016">
    <property type="entry name" value="LeuD/IlvD-like"/>
    <property type="match status" value="1"/>
</dbReference>
<evidence type="ECO:0000259" key="3">
    <source>
        <dbReference type="Pfam" id="PF01989"/>
    </source>
</evidence>
<evidence type="ECO:0000259" key="4">
    <source>
        <dbReference type="Pfam" id="PF04412"/>
    </source>
</evidence>
<dbReference type="InterPro" id="IPR002840">
    <property type="entry name" value="PMDh-S-like_dom"/>
</dbReference>
<dbReference type="Gene3D" id="3.50.30.10">
    <property type="entry name" value="Phosphohistidine domain"/>
    <property type="match status" value="1"/>
</dbReference>
<evidence type="ECO:0000256" key="1">
    <source>
        <dbReference type="ARBA" id="ARBA00023004"/>
    </source>
</evidence>
<dbReference type="AlphaFoldDB" id="A0A9X2PDD6"/>
<evidence type="ECO:0000313" key="6">
    <source>
        <dbReference type="Proteomes" id="UP001151088"/>
    </source>
</evidence>
<dbReference type="CDD" id="cd01356">
    <property type="entry name" value="AcnX_swivel"/>
    <property type="match status" value="1"/>
</dbReference>
<reference evidence="5" key="1">
    <citation type="submission" date="2022-08" db="EMBL/GenBank/DDBJ databases">
        <authorList>
            <person name="Li F."/>
        </authorList>
    </citation>
    <scope>NUCLEOTIDE SEQUENCE</scope>
    <source>
        <strain evidence="5">MQZ15Z-1</strain>
    </source>
</reference>
<dbReference type="Proteomes" id="UP001151088">
    <property type="component" value="Unassembled WGS sequence"/>
</dbReference>
<dbReference type="InterPro" id="IPR007506">
    <property type="entry name" value="PMDh-L-like_dom"/>
</dbReference>
<feature type="domain" description="Phosphomevalonate dehydratase small subunit-like" evidence="3">
    <location>
        <begin position="24"/>
        <end position="108"/>
    </location>
</feature>
<gene>
    <name evidence="5" type="ORF">NVS89_02965</name>
</gene>
<dbReference type="PIRSF" id="PIRSF036630">
    <property type="entry name" value="UCP036630"/>
    <property type="match status" value="1"/>
</dbReference>
<evidence type="ECO:0000256" key="2">
    <source>
        <dbReference type="ARBA" id="ARBA00023239"/>
    </source>
</evidence>
<dbReference type="EMBL" id="JANTHZ010000001">
    <property type="protein sequence ID" value="MCS0494043.1"/>
    <property type="molecule type" value="Genomic_DNA"/>
</dbReference>
<dbReference type="CDD" id="cd01355">
    <property type="entry name" value="AcnX"/>
    <property type="match status" value="1"/>
</dbReference>